<organism evidence="1 2">
    <name type="scientific">Romanomermis culicivorax</name>
    <name type="common">Nematode worm</name>
    <dbReference type="NCBI Taxonomy" id="13658"/>
    <lineage>
        <taxon>Eukaryota</taxon>
        <taxon>Metazoa</taxon>
        <taxon>Ecdysozoa</taxon>
        <taxon>Nematoda</taxon>
        <taxon>Enoplea</taxon>
        <taxon>Dorylaimia</taxon>
        <taxon>Mermithida</taxon>
        <taxon>Mermithoidea</taxon>
        <taxon>Mermithidae</taxon>
        <taxon>Romanomermis</taxon>
    </lineage>
</organism>
<reference evidence="2" key="1">
    <citation type="submission" date="2022-11" db="UniProtKB">
        <authorList>
            <consortium name="WormBaseParasite"/>
        </authorList>
    </citation>
    <scope>IDENTIFICATION</scope>
</reference>
<evidence type="ECO:0000313" key="1">
    <source>
        <dbReference type="Proteomes" id="UP000887565"/>
    </source>
</evidence>
<proteinExistence type="predicted"/>
<accession>A0A915KYE5</accession>
<protein>
    <submittedName>
        <fullName evidence="2">Uncharacterized protein</fullName>
    </submittedName>
</protein>
<sequence length="88" mass="10430">MDQILVQKFNDQDHLSASLQLDTETHSLLESNQKSIFRRKITLHDQQQRQKLDATRNDQYQELSNLFEIRFDSSNSIRSAQVGRRIRV</sequence>
<keyword evidence="1" id="KW-1185">Reference proteome</keyword>
<dbReference type="WBParaSite" id="nRc.2.0.1.t43504-RA">
    <property type="protein sequence ID" value="nRc.2.0.1.t43504-RA"/>
    <property type="gene ID" value="nRc.2.0.1.g43504"/>
</dbReference>
<dbReference type="Proteomes" id="UP000887565">
    <property type="component" value="Unplaced"/>
</dbReference>
<name>A0A915KYE5_ROMCU</name>
<dbReference type="AlphaFoldDB" id="A0A915KYE5"/>
<evidence type="ECO:0000313" key="2">
    <source>
        <dbReference type="WBParaSite" id="nRc.2.0.1.t43504-RA"/>
    </source>
</evidence>